<dbReference type="Pfam" id="PF00271">
    <property type="entry name" value="Helicase_C"/>
    <property type="match status" value="1"/>
</dbReference>
<dbReference type="SMART" id="SM00490">
    <property type="entry name" value="HELICc"/>
    <property type="match status" value="1"/>
</dbReference>
<keyword evidence="6" id="KW-0694">RNA-binding</keyword>
<comment type="subcellular location">
    <subcellularLocation>
        <location evidence="1">Nucleus</location>
    </subcellularLocation>
</comment>
<dbReference type="CDD" id="cd18787">
    <property type="entry name" value="SF2_C_DEAD"/>
    <property type="match status" value="1"/>
</dbReference>
<dbReference type="GO" id="GO:0016787">
    <property type="term" value="F:hydrolase activity"/>
    <property type="evidence" value="ECO:0007669"/>
    <property type="project" value="UniProtKB-KW"/>
</dbReference>
<evidence type="ECO:0000313" key="15">
    <source>
        <dbReference type="Proteomes" id="UP000324897"/>
    </source>
</evidence>
<keyword evidence="2 10" id="KW-0547">Nucleotide-binding</keyword>
<evidence type="ECO:0000256" key="7">
    <source>
        <dbReference type="ARBA" id="ARBA00023242"/>
    </source>
</evidence>
<dbReference type="InterPro" id="IPR014014">
    <property type="entry name" value="RNA_helicase_DEAD_Q_motif"/>
</dbReference>
<dbReference type="GO" id="GO:0005829">
    <property type="term" value="C:cytosol"/>
    <property type="evidence" value="ECO:0007669"/>
    <property type="project" value="TreeGrafter"/>
</dbReference>
<evidence type="ECO:0000259" key="11">
    <source>
        <dbReference type="PROSITE" id="PS51192"/>
    </source>
</evidence>
<dbReference type="AlphaFoldDB" id="A0A5J9WSG0"/>
<dbReference type="Gene3D" id="3.40.50.300">
    <property type="entry name" value="P-loop containing nucleotide triphosphate hydrolases"/>
    <property type="match status" value="2"/>
</dbReference>
<name>A0A5J9WSG0_9POAL</name>
<accession>A0A5J9WSG0</accession>
<dbReference type="GO" id="GO:0003724">
    <property type="term" value="F:RNA helicase activity"/>
    <property type="evidence" value="ECO:0007669"/>
    <property type="project" value="InterPro"/>
</dbReference>
<sequence length="456" mass="50681">MASKEEEVEVAGVDGDAPARQATTFAELGVCPELVAACEAMGWTAPTRIQAEAIPCALQGKDVVALAQTGSGKTAAFVLPILQALLEKPRPFFACVLSPKRELAIQIADQFRALGSAIGLVCSVLVGGVDRIQQAISLAKRPHIVVATPGRLLDHLMNTKGFGLDKMKYLVLDEADELLHVEFEKAVDDILKVIPKDRRTFLFSATMTKKVNKLKRACIRVPAKLEVASKYSTADLLSQKFYLVPANDKDCYLVHVLKMMLGSRIMVFVRTCDSADLLARVLRNLGFKAICIHGQMSQDKRLGALNRFKAKECNILACTDLASRGLDIQGVDLVINYDIPKNPKDYVHRVGRTARAGKSGCAVSLVNQYEVLWFKKIELLLGKEIIKCEVDESEIKTSKERISDAKRMALTSLKESGWRREMLDDEDEILNHIPCKRPRFSLKSLKRPRSSKRQRY</sequence>
<keyword evidence="4 10" id="KW-0347">Helicase</keyword>
<evidence type="ECO:0000256" key="10">
    <source>
        <dbReference type="RuleBase" id="RU000492"/>
    </source>
</evidence>
<dbReference type="InterPro" id="IPR011545">
    <property type="entry name" value="DEAD/DEAH_box_helicase_dom"/>
</dbReference>
<keyword evidence="3 10" id="KW-0378">Hydrolase</keyword>
<dbReference type="GO" id="GO:0005634">
    <property type="term" value="C:nucleus"/>
    <property type="evidence" value="ECO:0007669"/>
    <property type="project" value="UniProtKB-SubCell"/>
</dbReference>
<evidence type="ECO:0000256" key="3">
    <source>
        <dbReference type="ARBA" id="ARBA00022801"/>
    </source>
</evidence>
<evidence type="ECO:0000256" key="9">
    <source>
        <dbReference type="PROSITE-ProRule" id="PRU00552"/>
    </source>
</evidence>
<dbReference type="OrthoDB" id="10261904at2759"/>
<dbReference type="PROSITE" id="PS51192">
    <property type="entry name" value="HELICASE_ATP_BIND_1"/>
    <property type="match status" value="1"/>
</dbReference>
<dbReference type="PROSITE" id="PS51195">
    <property type="entry name" value="Q_MOTIF"/>
    <property type="match status" value="1"/>
</dbReference>
<dbReference type="PANTHER" id="PTHR47959:SF24">
    <property type="entry name" value="ATP-DEPENDENT RNA HELICASE"/>
    <property type="match status" value="1"/>
</dbReference>
<gene>
    <name evidence="14" type="ORF">EJB05_02588</name>
</gene>
<organism evidence="14 15">
    <name type="scientific">Eragrostis curvula</name>
    <name type="common">weeping love grass</name>
    <dbReference type="NCBI Taxonomy" id="38414"/>
    <lineage>
        <taxon>Eukaryota</taxon>
        <taxon>Viridiplantae</taxon>
        <taxon>Streptophyta</taxon>
        <taxon>Embryophyta</taxon>
        <taxon>Tracheophyta</taxon>
        <taxon>Spermatophyta</taxon>
        <taxon>Magnoliopsida</taxon>
        <taxon>Liliopsida</taxon>
        <taxon>Poales</taxon>
        <taxon>Poaceae</taxon>
        <taxon>PACMAD clade</taxon>
        <taxon>Chloridoideae</taxon>
        <taxon>Eragrostideae</taxon>
        <taxon>Eragrostidinae</taxon>
        <taxon>Eragrostis</taxon>
    </lineage>
</organism>
<comment type="caution">
    <text evidence="14">The sequence shown here is derived from an EMBL/GenBank/DDBJ whole genome shotgun (WGS) entry which is preliminary data.</text>
</comment>
<evidence type="ECO:0000256" key="2">
    <source>
        <dbReference type="ARBA" id="ARBA00022741"/>
    </source>
</evidence>
<evidence type="ECO:0000259" key="12">
    <source>
        <dbReference type="PROSITE" id="PS51194"/>
    </source>
</evidence>
<dbReference type="Gramene" id="TVU51179">
    <property type="protein sequence ID" value="TVU51179"/>
    <property type="gene ID" value="EJB05_02588"/>
</dbReference>
<comment type="similarity">
    <text evidence="8">Belongs to the DEAD box helicase family. DDX47/RRP3 subfamily.</text>
</comment>
<evidence type="ECO:0000259" key="13">
    <source>
        <dbReference type="PROSITE" id="PS51195"/>
    </source>
</evidence>
<evidence type="ECO:0000256" key="4">
    <source>
        <dbReference type="ARBA" id="ARBA00022806"/>
    </source>
</evidence>
<dbReference type="PROSITE" id="PS51194">
    <property type="entry name" value="HELICASE_CTER"/>
    <property type="match status" value="1"/>
</dbReference>
<evidence type="ECO:0000313" key="14">
    <source>
        <dbReference type="EMBL" id="TVU51179.1"/>
    </source>
</evidence>
<feature type="domain" description="Helicase C-terminal" evidence="12">
    <location>
        <begin position="252"/>
        <end position="403"/>
    </location>
</feature>
<proteinExistence type="inferred from homology"/>
<dbReference type="InterPro" id="IPR000629">
    <property type="entry name" value="RNA-helicase_DEAD-box_CS"/>
</dbReference>
<feature type="short sequence motif" description="Q motif" evidence="9">
    <location>
        <begin position="23"/>
        <end position="51"/>
    </location>
</feature>
<dbReference type="Pfam" id="PF00270">
    <property type="entry name" value="DEAD"/>
    <property type="match status" value="1"/>
</dbReference>
<dbReference type="InterPro" id="IPR001650">
    <property type="entry name" value="Helicase_C-like"/>
</dbReference>
<evidence type="ECO:0000256" key="6">
    <source>
        <dbReference type="ARBA" id="ARBA00022884"/>
    </source>
</evidence>
<evidence type="ECO:0000256" key="5">
    <source>
        <dbReference type="ARBA" id="ARBA00022840"/>
    </source>
</evidence>
<dbReference type="InterPro" id="IPR050079">
    <property type="entry name" value="DEAD_box_RNA_helicase"/>
</dbReference>
<dbReference type="InterPro" id="IPR044765">
    <property type="entry name" value="DDX47/Rrp3_DEADc"/>
</dbReference>
<keyword evidence="15" id="KW-1185">Reference proteome</keyword>
<keyword evidence="7" id="KW-0539">Nucleus</keyword>
<dbReference type="InterPro" id="IPR014001">
    <property type="entry name" value="Helicase_ATP-bd"/>
</dbReference>
<dbReference type="GO" id="GO:0005524">
    <property type="term" value="F:ATP binding"/>
    <property type="evidence" value="ECO:0007669"/>
    <property type="project" value="UniProtKB-KW"/>
</dbReference>
<protein>
    <recommendedName>
        <fullName evidence="16">RNA helicase</fullName>
    </recommendedName>
</protein>
<evidence type="ECO:0008006" key="16">
    <source>
        <dbReference type="Google" id="ProtNLM"/>
    </source>
</evidence>
<feature type="domain" description="Helicase ATP-binding" evidence="11">
    <location>
        <begin position="54"/>
        <end position="225"/>
    </location>
</feature>
<feature type="domain" description="DEAD-box RNA helicase Q" evidence="13">
    <location>
        <begin position="23"/>
        <end position="51"/>
    </location>
</feature>
<dbReference type="GO" id="GO:0003723">
    <property type="term" value="F:RNA binding"/>
    <property type="evidence" value="ECO:0007669"/>
    <property type="project" value="UniProtKB-KW"/>
</dbReference>
<dbReference type="SUPFAM" id="SSF52540">
    <property type="entry name" value="P-loop containing nucleoside triphosphate hydrolases"/>
    <property type="match status" value="1"/>
</dbReference>
<evidence type="ECO:0000256" key="1">
    <source>
        <dbReference type="ARBA" id="ARBA00004123"/>
    </source>
</evidence>
<dbReference type="InterPro" id="IPR027417">
    <property type="entry name" value="P-loop_NTPase"/>
</dbReference>
<dbReference type="PANTHER" id="PTHR47959">
    <property type="entry name" value="ATP-DEPENDENT RNA HELICASE RHLE-RELATED"/>
    <property type="match status" value="1"/>
</dbReference>
<dbReference type="Proteomes" id="UP000324897">
    <property type="component" value="Chromosome 6"/>
</dbReference>
<reference evidence="14 15" key="1">
    <citation type="journal article" date="2019" name="Sci. Rep.">
        <title>A high-quality genome of Eragrostis curvula grass provides insights into Poaceae evolution and supports new strategies to enhance forage quality.</title>
        <authorList>
            <person name="Carballo J."/>
            <person name="Santos B.A.C.M."/>
            <person name="Zappacosta D."/>
            <person name="Garbus I."/>
            <person name="Selva J.P."/>
            <person name="Gallo C.A."/>
            <person name="Diaz A."/>
            <person name="Albertini E."/>
            <person name="Caccamo M."/>
            <person name="Echenique V."/>
        </authorList>
    </citation>
    <scope>NUCLEOTIDE SEQUENCE [LARGE SCALE GENOMIC DNA]</scope>
    <source>
        <strain evidence="15">cv. Victoria</strain>
        <tissue evidence="14">Leaf</tissue>
    </source>
</reference>
<dbReference type="CDD" id="cd17954">
    <property type="entry name" value="DEADc_DDX47"/>
    <property type="match status" value="1"/>
</dbReference>
<dbReference type="EMBL" id="RWGY01000002">
    <property type="protein sequence ID" value="TVU51179.1"/>
    <property type="molecule type" value="Genomic_DNA"/>
</dbReference>
<keyword evidence="5 10" id="KW-0067">ATP-binding</keyword>
<dbReference type="SMART" id="SM00487">
    <property type="entry name" value="DEXDc"/>
    <property type="match status" value="1"/>
</dbReference>
<evidence type="ECO:0000256" key="8">
    <source>
        <dbReference type="ARBA" id="ARBA00024350"/>
    </source>
</evidence>
<dbReference type="PROSITE" id="PS00039">
    <property type="entry name" value="DEAD_ATP_HELICASE"/>
    <property type="match status" value="1"/>
</dbReference>